<dbReference type="RefSeq" id="WP_080691750.1">
    <property type="nucleotide sequence ID" value="NZ_NSFD01000051.1"/>
</dbReference>
<accession>A0A2A2ZEI4</accession>
<sequence length="119" mass="12573">MIRVQTVVLPILRAALPGVAVLSAPADVEHRSYPLVVVQRAGGTRNPNAPRLHALPVLEMTATSDVGPVEAEELYGRALDALLAAGHVRELVGPEPADSPQDTWAVSGTIRVSTKNPRS</sequence>
<dbReference type="Proteomes" id="UP000217768">
    <property type="component" value="Unassembled WGS sequence"/>
</dbReference>
<comment type="caution">
    <text evidence="3">The sequence shown here is derived from an EMBL/GenBank/DDBJ whole genome shotgun (WGS) entry which is preliminary data.</text>
</comment>
<feature type="compositionally biased region" description="Polar residues" evidence="1">
    <location>
        <begin position="100"/>
        <end position="119"/>
    </location>
</feature>
<proteinExistence type="predicted"/>
<feature type="signal peptide" evidence="2">
    <location>
        <begin position="1"/>
        <end position="20"/>
    </location>
</feature>
<evidence type="ECO:0000313" key="3">
    <source>
        <dbReference type="EMBL" id="PBA24810.1"/>
    </source>
</evidence>
<gene>
    <name evidence="3" type="ORF">CKJ66_21660</name>
</gene>
<feature type="chain" id="PRO_5039675384" description="DUF3168 domain-containing protein" evidence="2">
    <location>
        <begin position="21"/>
        <end position="119"/>
    </location>
</feature>
<evidence type="ECO:0008006" key="5">
    <source>
        <dbReference type="Google" id="ProtNLM"/>
    </source>
</evidence>
<name>A0A2A2ZEI4_MYCAV</name>
<reference evidence="3 4" key="1">
    <citation type="submission" date="2017-08" db="EMBL/GenBank/DDBJ databases">
        <title>Phylogenetic analysis of Mycobacterium avium complex whole genomes.</title>
        <authorList>
            <person name="Caverly L.J."/>
            <person name="Spilker T."/>
            <person name="Lipuma J."/>
        </authorList>
    </citation>
    <scope>NUCLEOTIDE SEQUENCE [LARGE SCALE GENOMIC DNA]</scope>
    <source>
        <strain evidence="3 4">FLAC0165</strain>
    </source>
</reference>
<feature type="region of interest" description="Disordered" evidence="1">
    <location>
        <begin position="94"/>
        <end position="119"/>
    </location>
</feature>
<keyword evidence="2" id="KW-0732">Signal</keyword>
<evidence type="ECO:0000256" key="2">
    <source>
        <dbReference type="SAM" id="SignalP"/>
    </source>
</evidence>
<dbReference type="AlphaFoldDB" id="A0A2A2ZEI4"/>
<protein>
    <recommendedName>
        <fullName evidence="5">DUF3168 domain-containing protein</fullName>
    </recommendedName>
</protein>
<dbReference type="EMBL" id="NSFD01000051">
    <property type="protein sequence ID" value="PBA24810.1"/>
    <property type="molecule type" value="Genomic_DNA"/>
</dbReference>
<evidence type="ECO:0000256" key="1">
    <source>
        <dbReference type="SAM" id="MobiDB-lite"/>
    </source>
</evidence>
<evidence type="ECO:0000313" key="4">
    <source>
        <dbReference type="Proteomes" id="UP000217768"/>
    </source>
</evidence>
<organism evidence="3 4">
    <name type="scientific">Mycobacterium avium</name>
    <dbReference type="NCBI Taxonomy" id="1764"/>
    <lineage>
        <taxon>Bacteria</taxon>
        <taxon>Bacillati</taxon>
        <taxon>Actinomycetota</taxon>
        <taxon>Actinomycetes</taxon>
        <taxon>Mycobacteriales</taxon>
        <taxon>Mycobacteriaceae</taxon>
        <taxon>Mycobacterium</taxon>
        <taxon>Mycobacterium avium complex (MAC)</taxon>
    </lineage>
</organism>